<evidence type="ECO:0000313" key="5">
    <source>
        <dbReference type="Proteomes" id="UP000758603"/>
    </source>
</evidence>
<feature type="transmembrane region" description="Helical" evidence="2">
    <location>
        <begin position="103"/>
        <end position="122"/>
    </location>
</feature>
<feature type="transmembrane region" description="Helical" evidence="2">
    <location>
        <begin position="534"/>
        <end position="556"/>
    </location>
</feature>
<proteinExistence type="predicted"/>
<evidence type="ECO:0000256" key="3">
    <source>
        <dbReference type="SAM" id="SignalP"/>
    </source>
</evidence>
<dbReference type="EMBL" id="JAGPXC010000009">
    <property type="protein sequence ID" value="KAH6646577.1"/>
    <property type="molecule type" value="Genomic_DNA"/>
</dbReference>
<dbReference type="OrthoDB" id="5242705at2759"/>
<evidence type="ECO:0000256" key="1">
    <source>
        <dbReference type="SAM" id="MobiDB-lite"/>
    </source>
</evidence>
<feature type="compositionally biased region" description="Basic and acidic residues" evidence="1">
    <location>
        <begin position="638"/>
        <end position="653"/>
    </location>
</feature>
<evidence type="ECO:0000313" key="4">
    <source>
        <dbReference type="EMBL" id="KAH6646577.1"/>
    </source>
</evidence>
<dbReference type="InterPro" id="IPR021514">
    <property type="entry name" value="DUF3176"/>
</dbReference>
<dbReference type="Proteomes" id="UP000758603">
    <property type="component" value="Unassembled WGS sequence"/>
</dbReference>
<keyword evidence="5" id="KW-1185">Reference proteome</keyword>
<keyword evidence="3" id="KW-0732">Signal</keyword>
<dbReference type="Pfam" id="PF11374">
    <property type="entry name" value="DUF3176"/>
    <property type="match status" value="1"/>
</dbReference>
<name>A0A9P8UBV3_9PEZI</name>
<comment type="caution">
    <text evidence="4">The sequence shown here is derived from an EMBL/GenBank/DDBJ whole genome shotgun (WGS) entry which is preliminary data.</text>
</comment>
<keyword evidence="2" id="KW-0472">Membrane</keyword>
<keyword evidence="2" id="KW-0812">Transmembrane</keyword>
<dbReference type="PANTHER" id="PTHR35394">
    <property type="entry name" value="DUF3176 DOMAIN-CONTAINING PROTEIN"/>
    <property type="match status" value="1"/>
</dbReference>
<dbReference type="AlphaFoldDB" id="A0A9P8UBV3"/>
<protein>
    <submittedName>
        <fullName evidence="4">Uncharacterized protein</fullName>
    </submittedName>
</protein>
<feature type="region of interest" description="Disordered" evidence="1">
    <location>
        <begin position="635"/>
        <end position="660"/>
    </location>
</feature>
<dbReference type="RefSeq" id="XP_045953091.1">
    <property type="nucleotide sequence ID" value="XM_046103810.1"/>
</dbReference>
<gene>
    <name evidence="4" type="ORF">BKA67DRAFT_580007</name>
</gene>
<evidence type="ECO:0000256" key="2">
    <source>
        <dbReference type="SAM" id="Phobius"/>
    </source>
</evidence>
<accession>A0A9P8UBV3</accession>
<keyword evidence="2" id="KW-1133">Transmembrane helix</keyword>
<dbReference type="GeneID" id="70132701"/>
<feature type="chain" id="PRO_5040260423" evidence="3">
    <location>
        <begin position="20"/>
        <end position="660"/>
    </location>
</feature>
<reference evidence="4" key="1">
    <citation type="journal article" date="2021" name="Nat. Commun.">
        <title>Genetic determinants of endophytism in the Arabidopsis root mycobiome.</title>
        <authorList>
            <person name="Mesny F."/>
            <person name="Miyauchi S."/>
            <person name="Thiergart T."/>
            <person name="Pickel B."/>
            <person name="Atanasova L."/>
            <person name="Karlsson M."/>
            <person name="Huettel B."/>
            <person name="Barry K.W."/>
            <person name="Haridas S."/>
            <person name="Chen C."/>
            <person name="Bauer D."/>
            <person name="Andreopoulos W."/>
            <person name="Pangilinan J."/>
            <person name="LaButti K."/>
            <person name="Riley R."/>
            <person name="Lipzen A."/>
            <person name="Clum A."/>
            <person name="Drula E."/>
            <person name="Henrissat B."/>
            <person name="Kohler A."/>
            <person name="Grigoriev I.V."/>
            <person name="Martin F.M."/>
            <person name="Hacquard S."/>
        </authorList>
    </citation>
    <scope>NUCLEOTIDE SEQUENCE</scope>
    <source>
        <strain evidence="4">MPI-SDFR-AT-0073</strain>
    </source>
</reference>
<feature type="signal peptide" evidence="3">
    <location>
        <begin position="1"/>
        <end position="19"/>
    </location>
</feature>
<dbReference type="PANTHER" id="PTHR35394:SF5">
    <property type="entry name" value="DUF3176 DOMAIN-CONTAINING PROTEIN"/>
    <property type="match status" value="1"/>
</dbReference>
<feature type="transmembrane region" description="Helical" evidence="2">
    <location>
        <begin position="29"/>
        <end position="55"/>
    </location>
</feature>
<sequence length="660" mass="72923">MSALVGGLGIFAAMVAVLARQNNHADDDWVFFLNLNSLIALLSTVYRAVMVAVAAEVVSQSKWIYFWTSRSPISLLRLQYFDSASRGIWGAARLLPYAAKRSPATLAAALIIAVSFAVGPFFQQSIGTVDRSFVLEDGTASVPIARNINGSDTWYRTLAGPDYGMWAFKYDVRASILSALSNPFSQDSAVSSKCTSGNCTFPSWESGFPSQSEHDITLATVGMCNQCIDVGSLVTVYNNSLNTGSPSWKLPTGLNVTAFDGANWMSVAESRNLTWAESIIPYEQAATFRWAFANITMLVLSNSNSSQTAQDYRYQEQTPNAVVCSLYPCLRSYSASVTNGKLDEKLISTQPMYPDLMSYTGSDVEKNISAFPEAGTLPGDEPHLAALQSPCLVNETVYTSSNFSAYSNASDVRILSPSAVADNYPSIKAPPQCLFKFNTFFYLMLASYLQAGVFSGNCKWDSRQGTNVYCADKYWLAQFWEYRHANLETITGRFDNFAEAVTRQFRLGLGLDQAQDNVVRGKSSRTKPFTVVNWKWLIFPIALLAIETVLLIWMIARSLIYRGEEMVWKGNVLPLLYHRDKFVDANGLHLGDGIPSHDQADGLHGGQKLMTIAEMENDAKDVRVTLIRNGNGTSEIGNVKDDKQSLRRRRDWDQDSLLGS</sequence>
<organism evidence="4 5">
    <name type="scientific">Truncatella angustata</name>
    <dbReference type="NCBI Taxonomy" id="152316"/>
    <lineage>
        <taxon>Eukaryota</taxon>
        <taxon>Fungi</taxon>
        <taxon>Dikarya</taxon>
        <taxon>Ascomycota</taxon>
        <taxon>Pezizomycotina</taxon>
        <taxon>Sordariomycetes</taxon>
        <taxon>Xylariomycetidae</taxon>
        <taxon>Amphisphaeriales</taxon>
        <taxon>Sporocadaceae</taxon>
        <taxon>Truncatella</taxon>
    </lineage>
</organism>